<protein>
    <submittedName>
        <fullName evidence="1">Uncharacterized protein</fullName>
    </submittedName>
</protein>
<name>A0A7C2A8E2_DESA2</name>
<organism evidence="1">
    <name type="scientific">Desulfofervidus auxilii</name>
    <dbReference type="NCBI Taxonomy" id="1621989"/>
    <lineage>
        <taxon>Bacteria</taxon>
        <taxon>Pseudomonadati</taxon>
        <taxon>Thermodesulfobacteriota</taxon>
        <taxon>Candidatus Desulfofervidia</taxon>
        <taxon>Candidatus Desulfofervidales</taxon>
        <taxon>Candidatus Desulfofervidaceae</taxon>
        <taxon>Candidatus Desulfofervidus</taxon>
    </lineage>
</organism>
<reference evidence="1" key="1">
    <citation type="journal article" date="2020" name="mSystems">
        <title>Genome- and Community-Level Interaction Insights into Carbon Utilization and Element Cycling Functions of Hydrothermarchaeota in Hydrothermal Sediment.</title>
        <authorList>
            <person name="Zhou Z."/>
            <person name="Liu Y."/>
            <person name="Xu W."/>
            <person name="Pan J."/>
            <person name="Luo Z.H."/>
            <person name="Li M."/>
        </authorList>
    </citation>
    <scope>NUCLEOTIDE SEQUENCE [LARGE SCALE GENOMIC DNA]</scope>
    <source>
        <strain evidence="1">HyVt-389</strain>
    </source>
</reference>
<comment type="caution">
    <text evidence="1">The sequence shown here is derived from an EMBL/GenBank/DDBJ whole genome shotgun (WGS) entry which is preliminary data.</text>
</comment>
<dbReference type="EMBL" id="DRIH01000121">
    <property type="protein sequence ID" value="HEC67895.1"/>
    <property type="molecule type" value="Genomic_DNA"/>
</dbReference>
<evidence type="ECO:0000313" key="1">
    <source>
        <dbReference type="EMBL" id="HEC67895.1"/>
    </source>
</evidence>
<dbReference type="Proteomes" id="UP000885738">
    <property type="component" value="Unassembled WGS sequence"/>
</dbReference>
<accession>A0A7C2A8E2</accession>
<proteinExistence type="predicted"/>
<sequence>MAEYAKLYGPAVVFKGLWEKTGLKRIIEKFAKDSNCEFDLVSTIFALVLNRLIDPMSKLSTYDWIKKEIYLHGAEQDIELHHLYRSLPACRQTRLSGREQAGEFSY</sequence>
<dbReference type="AlphaFoldDB" id="A0A7C2A8E2"/>
<gene>
    <name evidence="1" type="ORF">ENI35_03670</name>
</gene>